<evidence type="ECO:0000259" key="2">
    <source>
        <dbReference type="PROSITE" id="PS50006"/>
    </source>
</evidence>
<reference evidence="3 4" key="1">
    <citation type="submission" date="2010-12" db="EMBL/GenBank/DDBJ databases">
        <authorList>
            <person name="Muzny D."/>
            <person name="Qin X."/>
            <person name="Deng J."/>
            <person name="Jiang H."/>
            <person name="Liu Y."/>
            <person name="Qu J."/>
            <person name="Song X.-Z."/>
            <person name="Zhang L."/>
            <person name="Thornton R."/>
            <person name="Coyle M."/>
            <person name="Francisco L."/>
            <person name="Jackson L."/>
            <person name="Javaid M."/>
            <person name="Korchina V."/>
            <person name="Kovar C."/>
            <person name="Mata R."/>
            <person name="Mathew T."/>
            <person name="Ngo R."/>
            <person name="Nguyen L."/>
            <person name="Nguyen N."/>
            <person name="Okwuonu G."/>
            <person name="Ongeri F."/>
            <person name="Pham C."/>
            <person name="Simmons D."/>
            <person name="Wilczek-Boney K."/>
            <person name="Hale W."/>
            <person name="Jakkamsetti A."/>
            <person name="Pham P."/>
            <person name="Ruth R."/>
            <person name="San Lucas F."/>
            <person name="Warren J."/>
            <person name="Zhang J."/>
            <person name="Zhao Z."/>
            <person name="Zhou C."/>
            <person name="Zhu D."/>
            <person name="Lee S."/>
            <person name="Bess C."/>
            <person name="Blankenburg K."/>
            <person name="Forbes L."/>
            <person name="Fu Q."/>
            <person name="Gubbala S."/>
            <person name="Hirani K."/>
            <person name="Jayaseelan J.C."/>
            <person name="Lara F."/>
            <person name="Munidasa M."/>
            <person name="Palculict T."/>
            <person name="Patil S."/>
            <person name="Pu L.-L."/>
            <person name="Saada N."/>
            <person name="Tang L."/>
            <person name="Weissenberger G."/>
            <person name="Zhu Y."/>
            <person name="Hemphill L."/>
            <person name="Shang Y."/>
            <person name="Youmans B."/>
            <person name="Ayvaz T."/>
            <person name="Ross M."/>
            <person name="Santibanez J."/>
            <person name="Aqrawi P."/>
            <person name="Gross S."/>
            <person name="Joshi V."/>
            <person name="Fowler G."/>
            <person name="Nazareth L."/>
            <person name="Reid J."/>
            <person name="Worley K."/>
            <person name="Petrosino J."/>
            <person name="Highlander S."/>
            <person name="Gibbs R."/>
        </authorList>
    </citation>
    <scope>NUCLEOTIDE SEQUENCE [LARGE SCALE GENOMIC DNA]</scope>
    <source>
        <strain evidence="3 4">DSM 3986</strain>
    </source>
</reference>
<name>E6LQH5_9FIRM</name>
<dbReference type="InterPro" id="IPR008984">
    <property type="entry name" value="SMAD_FHA_dom_sf"/>
</dbReference>
<accession>E6LQH5</accession>
<evidence type="ECO:0000313" key="3">
    <source>
        <dbReference type="EMBL" id="EFU75914.1"/>
    </source>
</evidence>
<dbReference type="SUPFAM" id="SSF49879">
    <property type="entry name" value="SMAD/FHA domain"/>
    <property type="match status" value="1"/>
</dbReference>
<dbReference type="CDD" id="cd00060">
    <property type="entry name" value="FHA"/>
    <property type="match status" value="1"/>
</dbReference>
<dbReference type="Pfam" id="PF00498">
    <property type="entry name" value="FHA"/>
    <property type="match status" value="1"/>
</dbReference>
<sequence length="473" mass="54411">MFKRNETEKGVELIYEVLDNEKIDNVSIGMMKNNDIKALFPIDIITNDTRVEFKYRLGAVKTLNEYISDELTKENLLEIFENICKGIRCIEEYMLFEEQVILDNDYTFFDGNNIRLILLPVINGKSNITLKVFLKNLLLDMMVKNDKAAYFASDITKQLSKEENLSYDKFLNLLDLLKNKRYTEKPGTRTEEVREERREKKGLSERKVFNIEENISKPVQARQYQGHINFEKNDNSYKSISIPNIGVPDTSFDKQSQKTEKKKGLFGFGKVKSADSLNETGSDRSNNNNLLIPGREEPINVGNQNINEGNQNINVGNQNKKEKKKISLFGKKKEKENKVTESVMQVPKAVYGETTVLQSPANMGETTLLGFAPNIIKSFLIWRRTGEKIVIDKSDFRIGREKNYVDFCIDDNSSVGRNHAEIIQKDGAYFIRDLRSLNFTRVNGEKVSPSIEVELWDNDIISLANEEFEFHIG</sequence>
<dbReference type="Proteomes" id="UP000003434">
    <property type="component" value="Unassembled WGS sequence"/>
</dbReference>
<protein>
    <submittedName>
        <fullName evidence="3">FHA domain protein</fullName>
    </submittedName>
</protein>
<dbReference type="AlphaFoldDB" id="E6LQH5"/>
<comment type="caution">
    <text evidence="3">The sequence shown here is derived from an EMBL/GenBank/DDBJ whole genome shotgun (WGS) entry which is preliminary data.</text>
</comment>
<dbReference type="EMBL" id="AEPW01000085">
    <property type="protein sequence ID" value="EFU75914.1"/>
    <property type="molecule type" value="Genomic_DNA"/>
</dbReference>
<dbReference type="InterPro" id="IPR045962">
    <property type="entry name" value="DUF6382"/>
</dbReference>
<dbReference type="InterPro" id="IPR000253">
    <property type="entry name" value="FHA_dom"/>
</dbReference>
<dbReference type="Pfam" id="PF19909">
    <property type="entry name" value="DUF6382"/>
    <property type="match status" value="1"/>
</dbReference>
<dbReference type="SMART" id="SM00240">
    <property type="entry name" value="FHA"/>
    <property type="match status" value="1"/>
</dbReference>
<feature type="compositionally biased region" description="Polar residues" evidence="1">
    <location>
        <begin position="275"/>
        <end position="290"/>
    </location>
</feature>
<dbReference type="eggNOG" id="COG1716">
    <property type="taxonomic scope" value="Bacteria"/>
</dbReference>
<feature type="domain" description="FHA" evidence="2">
    <location>
        <begin position="396"/>
        <end position="447"/>
    </location>
</feature>
<evidence type="ECO:0000256" key="1">
    <source>
        <dbReference type="SAM" id="MobiDB-lite"/>
    </source>
</evidence>
<evidence type="ECO:0000313" key="4">
    <source>
        <dbReference type="Proteomes" id="UP000003434"/>
    </source>
</evidence>
<gene>
    <name evidence="3" type="ORF">HMPREF0381_2210</name>
</gene>
<feature type="region of interest" description="Disordered" evidence="1">
    <location>
        <begin position="273"/>
        <end position="295"/>
    </location>
</feature>
<organism evidence="3 4">
    <name type="scientific">Lachnoanaerobaculum saburreum DSM 3986</name>
    <dbReference type="NCBI Taxonomy" id="887325"/>
    <lineage>
        <taxon>Bacteria</taxon>
        <taxon>Bacillati</taxon>
        <taxon>Bacillota</taxon>
        <taxon>Clostridia</taxon>
        <taxon>Lachnospirales</taxon>
        <taxon>Lachnospiraceae</taxon>
        <taxon>Lachnoanaerobaculum</taxon>
    </lineage>
</organism>
<dbReference type="PROSITE" id="PS50006">
    <property type="entry name" value="FHA_DOMAIN"/>
    <property type="match status" value="1"/>
</dbReference>
<dbReference type="Gene3D" id="2.60.200.20">
    <property type="match status" value="1"/>
</dbReference>
<dbReference type="HOGENOM" id="CLU_571996_0_0_9"/>
<dbReference type="RefSeq" id="WP_008751974.1">
    <property type="nucleotide sequence ID" value="NZ_GL622296.1"/>
</dbReference>
<proteinExistence type="predicted"/>